<dbReference type="Pfam" id="PF16029">
    <property type="entry name" value="DUF4787"/>
    <property type="match status" value="1"/>
</dbReference>
<comment type="caution">
    <text evidence="2">The sequence shown here is derived from an EMBL/GenBank/DDBJ whole genome shotgun (WGS) entry which is preliminary data.</text>
</comment>
<organism evidence="2 3">
    <name type="scientific">Hypothenemus hampei</name>
    <name type="common">Coffee berry borer</name>
    <dbReference type="NCBI Taxonomy" id="57062"/>
    <lineage>
        <taxon>Eukaryota</taxon>
        <taxon>Metazoa</taxon>
        <taxon>Ecdysozoa</taxon>
        <taxon>Arthropoda</taxon>
        <taxon>Hexapoda</taxon>
        <taxon>Insecta</taxon>
        <taxon>Pterygota</taxon>
        <taxon>Neoptera</taxon>
        <taxon>Endopterygota</taxon>
        <taxon>Coleoptera</taxon>
        <taxon>Polyphaga</taxon>
        <taxon>Cucujiformia</taxon>
        <taxon>Curculionidae</taxon>
        <taxon>Scolytinae</taxon>
        <taxon>Hypothenemus</taxon>
    </lineage>
</organism>
<evidence type="ECO:0000313" key="2">
    <source>
        <dbReference type="EMBL" id="KAL1514189.1"/>
    </source>
</evidence>
<keyword evidence="1" id="KW-0732">Signal</keyword>
<evidence type="ECO:0000256" key="1">
    <source>
        <dbReference type="SAM" id="SignalP"/>
    </source>
</evidence>
<accession>A0ABD1FB67</accession>
<dbReference type="EMBL" id="JBDJPC010000002">
    <property type="protein sequence ID" value="KAL1514189.1"/>
    <property type="molecule type" value="Genomic_DNA"/>
</dbReference>
<keyword evidence="3" id="KW-1185">Reference proteome</keyword>
<dbReference type="Proteomes" id="UP001566132">
    <property type="component" value="Unassembled WGS sequence"/>
</dbReference>
<proteinExistence type="predicted"/>
<feature type="signal peptide" evidence="1">
    <location>
        <begin position="1"/>
        <end position="15"/>
    </location>
</feature>
<feature type="chain" id="PRO_5044891478" evidence="1">
    <location>
        <begin position="16"/>
        <end position="113"/>
    </location>
</feature>
<dbReference type="PANTHER" id="PTHR35455:SF1">
    <property type="entry name" value="AGAP005842-PA"/>
    <property type="match status" value="1"/>
</dbReference>
<protein>
    <submittedName>
        <fullName evidence="2">Uncharacterized protein</fullName>
    </submittedName>
</protein>
<dbReference type="PANTHER" id="PTHR35455">
    <property type="entry name" value="UNNAMED PRODUCT"/>
    <property type="match status" value="1"/>
</dbReference>
<evidence type="ECO:0000313" key="3">
    <source>
        <dbReference type="Proteomes" id="UP001566132"/>
    </source>
</evidence>
<sequence>MALSILLLLFTYVYQDFFIPIRSENHKATYNFPEFPYKETNKNEATFREVEIACEKGCFGKNGLSKITCVRQCVSPSCYRDLYQQDLLEEGEVDVRLNSFKGCFIQRYNKSRP</sequence>
<gene>
    <name evidence="2" type="ORF">ABEB36_003485</name>
</gene>
<dbReference type="AlphaFoldDB" id="A0ABD1FB67"/>
<name>A0ABD1FB67_HYPHA</name>
<dbReference type="InterPro" id="IPR031985">
    <property type="entry name" value="DUF4787"/>
</dbReference>
<reference evidence="2 3" key="1">
    <citation type="submission" date="2024-05" db="EMBL/GenBank/DDBJ databases">
        <title>Genetic variation in Jamaican populations of the coffee berry borer (Hypothenemus hampei).</title>
        <authorList>
            <person name="Errbii M."/>
            <person name="Myrie A."/>
        </authorList>
    </citation>
    <scope>NUCLEOTIDE SEQUENCE [LARGE SCALE GENOMIC DNA]</scope>
    <source>
        <strain evidence="2">JA-Hopewell-2020-01-JO</strain>
        <tissue evidence="2">Whole body</tissue>
    </source>
</reference>